<dbReference type="EMBL" id="NBAG03000338">
    <property type="protein sequence ID" value="PNI38506.1"/>
    <property type="molecule type" value="Genomic_DNA"/>
</dbReference>
<evidence type="ECO:0000259" key="1">
    <source>
        <dbReference type="PROSITE" id="PS50902"/>
    </source>
</evidence>
<dbReference type="AlphaFoldDB" id="A0A2J8KU30"/>
<dbReference type="Pfam" id="PF00258">
    <property type="entry name" value="Flavodoxin_1"/>
    <property type="match status" value="1"/>
</dbReference>
<evidence type="ECO:0000313" key="2">
    <source>
        <dbReference type="EMBL" id="PNI38506.1"/>
    </source>
</evidence>
<sequence>MRRFLLLYATQQGQAKAIAEEICEQAVVHGFSADLHCISESDKVSAIQNTPTFAMGGR</sequence>
<feature type="domain" description="Flavodoxin-like" evidence="1">
    <location>
        <begin position="4"/>
        <end position="58"/>
    </location>
</feature>
<comment type="caution">
    <text evidence="3">The sequence shown here is derived from an EMBL/GenBank/DDBJ whole genome shotgun (WGS) entry which is preliminary data.</text>
</comment>
<dbReference type="GO" id="GO:0010181">
    <property type="term" value="F:FMN binding"/>
    <property type="evidence" value="ECO:0007669"/>
    <property type="project" value="InterPro"/>
</dbReference>
<dbReference type="PROSITE" id="PS50902">
    <property type="entry name" value="FLAVODOXIN_LIKE"/>
    <property type="match status" value="1"/>
</dbReference>
<accession>A0A2J8KU30</accession>
<dbReference type="SUPFAM" id="SSF52218">
    <property type="entry name" value="Flavoproteins"/>
    <property type="match status" value="1"/>
</dbReference>
<proteinExistence type="predicted"/>
<organism evidence="3 4">
    <name type="scientific">Pan troglodytes</name>
    <name type="common">Chimpanzee</name>
    <dbReference type="NCBI Taxonomy" id="9598"/>
    <lineage>
        <taxon>Eukaryota</taxon>
        <taxon>Metazoa</taxon>
        <taxon>Chordata</taxon>
        <taxon>Craniata</taxon>
        <taxon>Vertebrata</taxon>
        <taxon>Euteleostomi</taxon>
        <taxon>Mammalia</taxon>
        <taxon>Eutheria</taxon>
        <taxon>Euarchontoglires</taxon>
        <taxon>Primates</taxon>
        <taxon>Haplorrhini</taxon>
        <taxon>Catarrhini</taxon>
        <taxon>Hominidae</taxon>
        <taxon>Pan</taxon>
    </lineage>
</organism>
<dbReference type="EMBL" id="NBAG03000338">
    <property type="protein sequence ID" value="PNI38508.1"/>
    <property type="molecule type" value="Genomic_DNA"/>
</dbReference>
<dbReference type="InterPro" id="IPR029039">
    <property type="entry name" value="Flavoprotein-like_sf"/>
</dbReference>
<dbReference type="Gene3D" id="3.40.50.360">
    <property type="match status" value="1"/>
</dbReference>
<gene>
    <name evidence="3" type="ORF">CK820_G0036002</name>
</gene>
<evidence type="ECO:0000313" key="3">
    <source>
        <dbReference type="EMBL" id="PNI38508.1"/>
    </source>
</evidence>
<name>A0A2J8KU30_PANTR</name>
<dbReference type="Proteomes" id="UP000236370">
    <property type="component" value="Unassembled WGS sequence"/>
</dbReference>
<protein>
    <submittedName>
        <fullName evidence="2">MTRR isoform 16</fullName>
    </submittedName>
    <submittedName>
        <fullName evidence="3">MTRR isoform 18</fullName>
    </submittedName>
</protein>
<evidence type="ECO:0000313" key="4">
    <source>
        <dbReference type="Proteomes" id="UP000236370"/>
    </source>
</evidence>
<reference evidence="3 4" key="1">
    <citation type="submission" date="2017-12" db="EMBL/GenBank/DDBJ databases">
        <title>High-resolution comparative analysis of great ape genomes.</title>
        <authorList>
            <person name="Pollen A."/>
            <person name="Hastie A."/>
            <person name="Hormozdiari F."/>
            <person name="Dougherty M."/>
            <person name="Liu R."/>
            <person name="Chaisson M."/>
            <person name="Hoppe E."/>
            <person name="Hill C."/>
            <person name="Pang A."/>
            <person name="Hillier L."/>
            <person name="Baker C."/>
            <person name="Armstrong J."/>
            <person name="Shendure J."/>
            <person name="Paten B."/>
            <person name="Wilson R."/>
            <person name="Chao H."/>
            <person name="Schneider V."/>
            <person name="Ventura M."/>
            <person name="Kronenberg Z."/>
            <person name="Murali S."/>
            <person name="Gordon D."/>
            <person name="Cantsilieris S."/>
            <person name="Munson K."/>
            <person name="Nelson B."/>
            <person name="Raja A."/>
            <person name="Underwood J."/>
            <person name="Diekhans M."/>
            <person name="Fiddes I."/>
            <person name="Haussler D."/>
            <person name="Eichler E."/>
        </authorList>
    </citation>
    <scope>NUCLEOTIDE SEQUENCE [LARGE SCALE GENOMIC DNA]</scope>
    <source>
        <strain evidence="3">Yerkes chimp pedigree #C0471</strain>
        <tissue evidence="3">Blood</tissue>
    </source>
</reference>
<dbReference type="InterPro" id="IPR008254">
    <property type="entry name" value="Flavodoxin/NO_synth"/>
</dbReference>